<feature type="transmembrane region" description="Helical" evidence="9">
    <location>
        <begin position="43"/>
        <end position="63"/>
    </location>
</feature>
<evidence type="ECO:0000256" key="5">
    <source>
        <dbReference type="ARBA" id="ARBA00022692"/>
    </source>
</evidence>
<dbReference type="InterPro" id="IPR004563">
    <property type="entry name" value="Apolipo_AcylTrfase"/>
</dbReference>
<evidence type="ECO:0000259" key="10">
    <source>
        <dbReference type="PROSITE" id="PS50263"/>
    </source>
</evidence>
<comment type="caution">
    <text evidence="11">The sequence shown here is derived from an EMBL/GenBank/DDBJ whole genome shotgun (WGS) entry which is preliminary data.</text>
</comment>
<organism evidence="11 12">
    <name type="scientific">Rhodanobacter glycinis</name>
    <dbReference type="NCBI Taxonomy" id="582702"/>
    <lineage>
        <taxon>Bacteria</taxon>
        <taxon>Pseudomonadati</taxon>
        <taxon>Pseudomonadota</taxon>
        <taxon>Gammaproteobacteria</taxon>
        <taxon>Lysobacterales</taxon>
        <taxon>Rhodanobacteraceae</taxon>
        <taxon>Rhodanobacter</taxon>
    </lineage>
</organism>
<keyword evidence="7 9" id="KW-0472">Membrane</keyword>
<keyword evidence="12" id="KW-1185">Reference proteome</keyword>
<dbReference type="Gene3D" id="3.60.110.10">
    <property type="entry name" value="Carbon-nitrogen hydrolase"/>
    <property type="match status" value="1"/>
</dbReference>
<sequence length="472" mass="50190">MITLLAAVLSGIMFYLSQGYDHIWALVWLAPVPLLWLAYGNARTWQVIGASAIALLGGAGYMLQSPYLHLIPPLVLTSVLVVDIGLFCVAVWFARFVQHRVSPLLTLFAFPACWTAFEFLIELQSPNGTYGSLAYSTMSAPVLIQSASLLGMYAVTFLICLFANTLAMAPWLKRNTAAVGLGLTICAANLVFGIVRLAHPQPDVLRVAGIVDETAVSDSWRAKTVSAQTAVTETYAREIRAAAREGARFVVTPEGGMASTPAGQSTIVAPLVAAARDTGVQIIAGVHSETPAADFALAITPDGRIQRYDKRHPVPGIEDDFTPGHVPGWLGDGRAVDICKDMDFPDTIRSDAARGVRLMGVPAGDMGIDGWQHGIMSVMRGVEGGFSIVRAAHDGLVFASDAQGRLVALKKDAPTGLTMIVADLPLGSGPTLYTRIGNAFPWLCGIFALALGAGLPAWRRLRSAALLPSVEN</sequence>
<name>A0A502C9V5_9GAMM</name>
<proteinExistence type="inferred from homology"/>
<dbReference type="PANTHER" id="PTHR38686:SF1">
    <property type="entry name" value="APOLIPOPROTEIN N-ACYLTRANSFERASE"/>
    <property type="match status" value="1"/>
</dbReference>
<evidence type="ECO:0000256" key="7">
    <source>
        <dbReference type="ARBA" id="ARBA00023136"/>
    </source>
</evidence>
<dbReference type="PROSITE" id="PS50263">
    <property type="entry name" value="CN_HYDROLASE"/>
    <property type="match status" value="1"/>
</dbReference>
<dbReference type="Pfam" id="PF20154">
    <property type="entry name" value="LNT_N"/>
    <property type="match status" value="1"/>
</dbReference>
<evidence type="ECO:0000256" key="8">
    <source>
        <dbReference type="ARBA" id="ARBA00023315"/>
    </source>
</evidence>
<comment type="subcellular location">
    <subcellularLocation>
        <location evidence="1">Cell membrane</location>
        <topology evidence="1">Multi-pass membrane protein</topology>
    </subcellularLocation>
</comment>
<comment type="similarity">
    <text evidence="2">Belongs to the CN hydrolase family. Apolipoprotein N-acyltransferase subfamily.</text>
</comment>
<dbReference type="SUPFAM" id="SSF56317">
    <property type="entry name" value="Carbon-nitrogen hydrolase"/>
    <property type="match status" value="1"/>
</dbReference>
<dbReference type="InterPro" id="IPR003010">
    <property type="entry name" value="C-N_Hydrolase"/>
</dbReference>
<feature type="transmembrane region" description="Helical" evidence="9">
    <location>
        <begin position="75"/>
        <end position="95"/>
    </location>
</feature>
<keyword evidence="5 9" id="KW-0812">Transmembrane</keyword>
<gene>
    <name evidence="11" type="ORF">EAH88_09710</name>
</gene>
<accession>A0A502C9V5</accession>
<dbReference type="GO" id="GO:0042158">
    <property type="term" value="P:lipoprotein biosynthetic process"/>
    <property type="evidence" value="ECO:0007669"/>
    <property type="project" value="InterPro"/>
</dbReference>
<reference evidence="11 12" key="1">
    <citation type="journal article" date="2019" name="Environ. Microbiol.">
        <title>Species interactions and distinct microbial communities in high Arctic permafrost affected cryosols are associated with the CH4 and CO2 gas fluxes.</title>
        <authorList>
            <person name="Altshuler I."/>
            <person name="Hamel J."/>
            <person name="Turney S."/>
            <person name="Magnuson E."/>
            <person name="Levesque R."/>
            <person name="Greer C."/>
            <person name="Whyte L.G."/>
        </authorList>
    </citation>
    <scope>NUCLEOTIDE SEQUENCE [LARGE SCALE GENOMIC DNA]</scope>
    <source>
        <strain evidence="11 12">S13Y</strain>
    </source>
</reference>
<feature type="domain" description="CN hydrolase" evidence="10">
    <location>
        <begin position="205"/>
        <end position="426"/>
    </location>
</feature>
<dbReference type="InterPro" id="IPR045378">
    <property type="entry name" value="LNT_N"/>
</dbReference>
<evidence type="ECO:0000313" key="12">
    <source>
        <dbReference type="Proteomes" id="UP000319486"/>
    </source>
</evidence>
<dbReference type="PANTHER" id="PTHR38686">
    <property type="entry name" value="APOLIPOPROTEIN N-ACYLTRANSFERASE"/>
    <property type="match status" value="1"/>
</dbReference>
<keyword evidence="4" id="KW-0808">Transferase</keyword>
<dbReference type="RefSeq" id="WP_140652055.1">
    <property type="nucleotide sequence ID" value="NZ_RCZO01000005.1"/>
</dbReference>
<protein>
    <recommendedName>
        <fullName evidence="10">CN hydrolase domain-containing protein</fullName>
    </recommendedName>
</protein>
<keyword evidence="8" id="KW-0012">Acyltransferase</keyword>
<evidence type="ECO:0000256" key="4">
    <source>
        <dbReference type="ARBA" id="ARBA00022679"/>
    </source>
</evidence>
<feature type="transmembrane region" description="Helical" evidence="9">
    <location>
        <begin position="176"/>
        <end position="198"/>
    </location>
</feature>
<dbReference type="GO" id="GO:0016410">
    <property type="term" value="F:N-acyltransferase activity"/>
    <property type="evidence" value="ECO:0007669"/>
    <property type="project" value="InterPro"/>
</dbReference>
<evidence type="ECO:0000256" key="9">
    <source>
        <dbReference type="SAM" id="Phobius"/>
    </source>
</evidence>
<dbReference type="Pfam" id="PF00795">
    <property type="entry name" value="CN_hydrolase"/>
    <property type="match status" value="1"/>
</dbReference>
<evidence type="ECO:0000313" key="11">
    <source>
        <dbReference type="EMBL" id="TPG08521.1"/>
    </source>
</evidence>
<evidence type="ECO:0000256" key="2">
    <source>
        <dbReference type="ARBA" id="ARBA00010065"/>
    </source>
</evidence>
<dbReference type="Proteomes" id="UP000319486">
    <property type="component" value="Unassembled WGS sequence"/>
</dbReference>
<dbReference type="EMBL" id="RCZO01000005">
    <property type="protein sequence ID" value="TPG08521.1"/>
    <property type="molecule type" value="Genomic_DNA"/>
</dbReference>
<keyword evidence="6 9" id="KW-1133">Transmembrane helix</keyword>
<keyword evidence="3" id="KW-1003">Cell membrane</keyword>
<evidence type="ECO:0000256" key="3">
    <source>
        <dbReference type="ARBA" id="ARBA00022475"/>
    </source>
</evidence>
<evidence type="ECO:0000256" key="6">
    <source>
        <dbReference type="ARBA" id="ARBA00022989"/>
    </source>
</evidence>
<feature type="transmembrane region" description="Helical" evidence="9">
    <location>
        <begin position="142"/>
        <end position="164"/>
    </location>
</feature>
<dbReference type="GO" id="GO:0005886">
    <property type="term" value="C:plasma membrane"/>
    <property type="evidence" value="ECO:0007669"/>
    <property type="project" value="UniProtKB-SubCell"/>
</dbReference>
<evidence type="ECO:0000256" key="1">
    <source>
        <dbReference type="ARBA" id="ARBA00004651"/>
    </source>
</evidence>
<feature type="transmembrane region" description="Helical" evidence="9">
    <location>
        <begin position="101"/>
        <end position="121"/>
    </location>
</feature>
<dbReference type="InterPro" id="IPR036526">
    <property type="entry name" value="C-N_Hydrolase_sf"/>
</dbReference>
<dbReference type="AlphaFoldDB" id="A0A502C9V5"/>